<keyword evidence="5" id="KW-0472">Membrane</keyword>
<dbReference type="STRING" id="7719.ENSCINP00000034198"/>
<organism evidence="6 7">
    <name type="scientific">Ciona intestinalis</name>
    <name type="common">Transparent sea squirt</name>
    <name type="synonym">Ascidia intestinalis</name>
    <dbReference type="NCBI Taxonomy" id="7719"/>
    <lineage>
        <taxon>Eukaryota</taxon>
        <taxon>Metazoa</taxon>
        <taxon>Chordata</taxon>
        <taxon>Tunicata</taxon>
        <taxon>Ascidiacea</taxon>
        <taxon>Phlebobranchia</taxon>
        <taxon>Cionidae</taxon>
        <taxon>Ciona</taxon>
    </lineage>
</organism>
<dbReference type="Pfam" id="PF23356">
    <property type="entry name" value="TPR_PEP5_VPS11"/>
    <property type="match status" value="1"/>
</dbReference>
<evidence type="ECO:0000256" key="1">
    <source>
        <dbReference type="ARBA" id="ARBA00004492"/>
    </source>
</evidence>
<evidence type="ECO:0000256" key="4">
    <source>
        <dbReference type="ARBA" id="ARBA00022833"/>
    </source>
</evidence>
<proteinExistence type="predicted"/>
<reference evidence="7" key="1">
    <citation type="journal article" date="2002" name="Science">
        <title>The draft genome of Ciona intestinalis: insights into chordate and vertebrate origins.</title>
        <authorList>
            <person name="Dehal P."/>
            <person name="Satou Y."/>
            <person name="Campbell R.K."/>
            <person name="Chapman J."/>
            <person name="Degnan B."/>
            <person name="De Tomaso A."/>
            <person name="Davidson B."/>
            <person name="Di Gregorio A."/>
            <person name="Gelpke M."/>
            <person name="Goodstein D.M."/>
            <person name="Harafuji N."/>
            <person name="Hastings K.E."/>
            <person name="Ho I."/>
            <person name="Hotta K."/>
            <person name="Huang W."/>
            <person name="Kawashima T."/>
            <person name="Lemaire P."/>
            <person name="Martinez D."/>
            <person name="Meinertzhagen I.A."/>
            <person name="Necula S."/>
            <person name="Nonaka M."/>
            <person name="Putnam N."/>
            <person name="Rash S."/>
            <person name="Saiga H."/>
            <person name="Satake M."/>
            <person name="Terry A."/>
            <person name="Yamada L."/>
            <person name="Wang H.G."/>
            <person name="Awazu S."/>
            <person name="Azumi K."/>
            <person name="Boore J."/>
            <person name="Branno M."/>
            <person name="Chin-Bow S."/>
            <person name="DeSantis R."/>
            <person name="Doyle S."/>
            <person name="Francino P."/>
            <person name="Keys D.N."/>
            <person name="Haga S."/>
            <person name="Hayashi H."/>
            <person name="Hino K."/>
            <person name="Imai K.S."/>
            <person name="Inaba K."/>
            <person name="Kano S."/>
            <person name="Kobayashi K."/>
            <person name="Kobayashi M."/>
            <person name="Lee B.I."/>
            <person name="Makabe K.W."/>
            <person name="Manohar C."/>
            <person name="Matassi G."/>
            <person name="Medina M."/>
            <person name="Mochizuki Y."/>
            <person name="Mount S."/>
            <person name="Morishita T."/>
            <person name="Miura S."/>
            <person name="Nakayama A."/>
            <person name="Nishizaka S."/>
            <person name="Nomoto H."/>
            <person name="Ohta F."/>
            <person name="Oishi K."/>
            <person name="Rigoutsos I."/>
            <person name="Sano M."/>
            <person name="Sasaki A."/>
            <person name="Sasakura Y."/>
            <person name="Shoguchi E."/>
            <person name="Shin-i T."/>
            <person name="Spagnuolo A."/>
            <person name="Stainier D."/>
            <person name="Suzuki M.M."/>
            <person name="Tassy O."/>
            <person name="Takatori N."/>
            <person name="Tokuoka M."/>
            <person name="Yagi K."/>
            <person name="Yoshizaki F."/>
            <person name="Wada S."/>
            <person name="Zhang C."/>
            <person name="Hyatt P.D."/>
            <person name="Larimer F."/>
            <person name="Detter C."/>
            <person name="Doggett N."/>
            <person name="Glavina T."/>
            <person name="Hawkins T."/>
            <person name="Richardson P."/>
            <person name="Lucas S."/>
            <person name="Kohara Y."/>
            <person name="Levine M."/>
            <person name="Satoh N."/>
            <person name="Rokhsar D.S."/>
        </authorList>
    </citation>
    <scope>NUCLEOTIDE SEQUENCE [LARGE SCALE GENOMIC DNA]</scope>
</reference>
<sequence>MSNFRPGILFLYEACELYQQILRYHMDHESHGLVVETCRSYGEKDPTLWQQALTYFARQRDVDCRQHITQVLAHIEKHNLVPPYCIYNSKPIHPEVLGSRCFNATIVGECVFGQDI</sequence>
<keyword evidence="4" id="KW-0862">Zinc</keyword>
<evidence type="ECO:0000313" key="6">
    <source>
        <dbReference type="Ensembl" id="ENSCINP00000034198.1"/>
    </source>
</evidence>
<reference evidence="6" key="3">
    <citation type="submission" date="2025-08" db="UniProtKB">
        <authorList>
            <consortium name="Ensembl"/>
        </authorList>
    </citation>
    <scope>IDENTIFICATION</scope>
</reference>
<keyword evidence="7" id="KW-1185">Reference proteome</keyword>
<dbReference type="AlphaFoldDB" id="H2XX14"/>
<dbReference type="PANTHER" id="PTHR23323:SF24">
    <property type="entry name" value="VACUOLAR PROTEIN SORTING-ASSOCIATED PROTEIN 11 HOMOLOG"/>
    <property type="match status" value="1"/>
</dbReference>
<evidence type="ECO:0000256" key="3">
    <source>
        <dbReference type="ARBA" id="ARBA00022771"/>
    </source>
</evidence>
<reference evidence="6" key="2">
    <citation type="journal article" date="2008" name="Genome Biol.">
        <title>Improved genome assembly and evidence-based global gene model set for the chordate Ciona intestinalis: new insight into intron and operon populations.</title>
        <authorList>
            <person name="Satou Y."/>
            <person name="Mineta K."/>
            <person name="Ogasawara M."/>
            <person name="Sasakura Y."/>
            <person name="Shoguchi E."/>
            <person name="Ueno K."/>
            <person name="Yamada L."/>
            <person name="Matsumoto J."/>
            <person name="Wasserscheid J."/>
            <person name="Dewar K."/>
            <person name="Wiley G.B."/>
            <person name="Macmil S.L."/>
            <person name="Roe B.A."/>
            <person name="Zeller R.W."/>
            <person name="Hastings K.E."/>
            <person name="Lemaire P."/>
            <person name="Lindquist E."/>
            <person name="Endo T."/>
            <person name="Hotta K."/>
            <person name="Inaba K."/>
        </authorList>
    </citation>
    <scope>NUCLEOTIDE SEQUENCE [LARGE SCALE GENOMIC DNA]</scope>
    <source>
        <strain evidence="6">wild type</strain>
    </source>
</reference>
<dbReference type="PANTHER" id="PTHR23323">
    <property type="entry name" value="VACUOLAR PROTEIN SORTING-ASSOCIATED PROTEIN"/>
    <property type="match status" value="1"/>
</dbReference>
<keyword evidence="3" id="KW-0863">Zinc-finger</keyword>
<dbReference type="Proteomes" id="UP000008144">
    <property type="component" value="Chromosome 14"/>
</dbReference>
<dbReference type="HOGENOM" id="CLU_2095999_0_0_1"/>
<evidence type="ECO:0000256" key="5">
    <source>
        <dbReference type="ARBA" id="ARBA00023136"/>
    </source>
</evidence>
<protein>
    <submittedName>
        <fullName evidence="6">Uncharacterized protein</fullName>
    </submittedName>
</protein>
<evidence type="ECO:0000256" key="2">
    <source>
        <dbReference type="ARBA" id="ARBA00022723"/>
    </source>
</evidence>
<dbReference type="InParanoid" id="H2XX14"/>
<dbReference type="EMBL" id="EAAA01001276">
    <property type="status" value="NOT_ANNOTATED_CDS"/>
    <property type="molecule type" value="Genomic_DNA"/>
</dbReference>
<name>H2XX14_CIOIN</name>
<dbReference type="Ensembl" id="ENSCINT00000037034.1">
    <property type="protein sequence ID" value="ENSCINP00000034198.1"/>
    <property type="gene ID" value="ENSCING00000025123.1"/>
</dbReference>
<dbReference type="GO" id="GO:0031902">
    <property type="term" value="C:late endosome membrane"/>
    <property type="evidence" value="ECO:0007669"/>
    <property type="project" value="UniProtKB-SubCell"/>
</dbReference>
<comment type="subcellular location">
    <subcellularLocation>
        <location evidence="1">Late endosome membrane</location>
        <topology evidence="1">Peripheral membrane protein</topology>
        <orientation evidence="1">Cytoplasmic side</orientation>
    </subcellularLocation>
</comment>
<keyword evidence="2" id="KW-0479">Metal-binding</keyword>
<accession>H2XX14</accession>
<reference evidence="6" key="4">
    <citation type="submission" date="2025-09" db="UniProtKB">
        <authorList>
            <consortium name="Ensembl"/>
        </authorList>
    </citation>
    <scope>IDENTIFICATION</scope>
</reference>
<dbReference type="GO" id="GO:0008270">
    <property type="term" value="F:zinc ion binding"/>
    <property type="evidence" value="ECO:0007669"/>
    <property type="project" value="UniProtKB-KW"/>
</dbReference>
<dbReference type="InterPro" id="IPR057308">
    <property type="entry name" value="CHCR_PEP5_VPS11"/>
</dbReference>
<evidence type="ECO:0000313" key="7">
    <source>
        <dbReference type="Proteomes" id="UP000008144"/>
    </source>
</evidence>